<dbReference type="EMBL" id="SHRR01000020">
    <property type="protein sequence ID" value="TCE85150.1"/>
    <property type="molecule type" value="Genomic_DNA"/>
</dbReference>
<evidence type="ECO:0000313" key="18">
    <source>
        <dbReference type="EMBL" id="TCE97709.1"/>
    </source>
</evidence>
<dbReference type="EMBL" id="SHTU01000022">
    <property type="protein sequence ID" value="TCF94897.1"/>
    <property type="molecule type" value="Genomic_DNA"/>
</dbReference>
<evidence type="ECO:0000313" key="11">
    <source>
        <dbReference type="EMBL" id="TCD77662.1"/>
    </source>
</evidence>
<evidence type="ECO:0000313" key="25">
    <source>
        <dbReference type="EMBL" id="TCF69846.1"/>
    </source>
</evidence>
<dbReference type="EMBL" id="SHPS01000028">
    <property type="protein sequence ID" value="TCD85432.1"/>
    <property type="molecule type" value="Genomic_DNA"/>
</dbReference>
<evidence type="ECO:0000313" key="50">
    <source>
        <dbReference type="Proteomes" id="UP000663812"/>
    </source>
</evidence>
<reference evidence="28" key="2">
    <citation type="journal article" date="2019" name="Appl. Environ. Microbiol.">
        <title>An in vitro enrichment strategy for formulating synergistic synbiotics.</title>
        <authorList>
            <person name="Kok C.R."/>
            <person name="Quintero D.F.G."/>
            <person name="Niyirora C."/>
            <person name="Rose D."/>
            <person name="Li A."/>
            <person name="Hutkins R."/>
        </authorList>
    </citation>
    <scope>NUCLEOTIDE SEQUENCE</scope>
    <source>
        <strain evidence="28">CR15</strain>
    </source>
</reference>
<evidence type="ECO:0000313" key="47">
    <source>
        <dbReference type="Proteomes" id="UP000293701"/>
    </source>
</evidence>
<evidence type="ECO:0000313" key="37">
    <source>
        <dbReference type="Proteomes" id="UP000292260"/>
    </source>
</evidence>
<reference evidence="31 32" key="1">
    <citation type="journal article" date="2018" name="Sci. Rep.">
        <title>Genomic diversity and distribution of Bifidobacterium longum subsp. longum across the human lifespan.</title>
        <authorList>
            <person name="Odamaki T."/>
            <person name="Bottacini F."/>
            <person name="Kato K."/>
            <person name="Mitsuyama E."/>
            <person name="Yoshida K."/>
            <person name="Horigome A."/>
            <person name="Xiao J.Z."/>
            <person name="van Sinderen D."/>
        </authorList>
    </citation>
    <scope>NUCLEOTIDE SEQUENCE [LARGE SCALE GENOMIC DNA]</scope>
    <source>
        <strain evidence="10 47">MCC10002</strain>
        <strain evidence="11 46">MCC10004</strain>
        <strain evidence="12 36">MCC10008</strain>
        <strain evidence="13 35">MCC10009</strain>
        <strain evidence="14 45">MCC10015</strain>
        <strain evidence="15 37">MCC10043</strain>
        <strain evidence="16 44">MCC10044</strain>
        <strain evidence="17 34">MCC10070</strain>
        <strain evidence="18 41">MCC10076</strain>
        <strain evidence="19 31">MCC10083</strain>
        <strain evidence="20 48">MCC10100</strain>
        <strain evidence="21 39">MCC10102</strain>
        <strain evidence="22 38">MCC10113</strain>
        <strain evidence="23 42">MCC10116</strain>
        <strain evidence="24 43">MCC10118</strain>
        <strain evidence="25 40">MCC10119</strain>
        <strain evidence="27 33">MCC10120</strain>
        <strain evidence="26 32">MCC10126</strain>
    </source>
</reference>
<evidence type="ECO:0000313" key="21">
    <source>
        <dbReference type="EMBL" id="TCF44990.1"/>
    </source>
</evidence>
<evidence type="ECO:0000313" key="20">
    <source>
        <dbReference type="EMBL" id="TCF39088.1"/>
    </source>
</evidence>
<dbReference type="EMBL" id="CP118598">
    <property type="protein sequence ID" value="WDY39639.1"/>
    <property type="molecule type" value="Genomic_DNA"/>
</dbReference>
<dbReference type="EMBL" id="SZNG01000002">
    <property type="protein sequence ID" value="TPH37330.1"/>
    <property type="molecule type" value="Genomic_DNA"/>
</dbReference>
<dbReference type="FunFam" id="4.10.410.60:FF:000001">
    <property type="entry name" value="50S ribosomal protein L35"/>
    <property type="match status" value="1"/>
</dbReference>
<evidence type="ECO:0000313" key="31">
    <source>
        <dbReference type="Proteomes" id="UP000291226"/>
    </source>
</evidence>
<evidence type="ECO:0000313" key="48">
    <source>
        <dbReference type="Proteomes" id="UP000294241"/>
    </source>
</evidence>
<evidence type="ECO:0000313" key="29">
    <source>
        <dbReference type="EMBL" id="UNL81609.1"/>
    </source>
</evidence>
<dbReference type="EMBL" id="SHPO01000021">
    <property type="protein sequence ID" value="TCD77662.1"/>
    <property type="molecule type" value="Genomic_DNA"/>
</dbReference>
<dbReference type="RefSeq" id="WP_007052593.1">
    <property type="nucleotide sequence ID" value="NZ_AP022379.1"/>
</dbReference>
<accession>A0A087ATV0</accession>
<evidence type="ECO:0000313" key="35">
    <source>
        <dbReference type="Proteomes" id="UP000291881"/>
    </source>
</evidence>
<reference evidence="29" key="5">
    <citation type="submission" date="2020-02" db="EMBL/GenBank/DDBJ databases">
        <title>The Isolation and identification of Lactobacillus and Bifidobacterium species from dairy as potential probiotics for calf scour mitigation.</title>
        <authorList>
            <person name="Dhadda K."/>
            <person name="Guan L."/>
            <person name="Chen Y."/>
            <person name="Malmuthuge N."/>
        </authorList>
    </citation>
    <scope>NUCLEOTIDE SEQUENCE</scope>
    <source>
        <strain evidence="29">B1</strain>
    </source>
</reference>
<evidence type="ECO:0000256" key="4">
    <source>
        <dbReference type="ARBA" id="ARBA00071664"/>
    </source>
</evidence>
<evidence type="ECO:0000313" key="34">
    <source>
        <dbReference type="Proteomes" id="UP000291814"/>
    </source>
</evidence>
<feature type="compositionally biased region" description="Basic residues" evidence="7">
    <location>
        <begin position="54"/>
        <end position="64"/>
    </location>
</feature>
<evidence type="ECO:0000256" key="2">
    <source>
        <dbReference type="ARBA" id="ARBA00022980"/>
    </source>
</evidence>
<dbReference type="InterPro" id="IPR037229">
    <property type="entry name" value="Ribosomal_bL35_sf"/>
</dbReference>
<dbReference type="EMBL" id="SHSV01000025">
    <property type="protein sequence ID" value="TCF44990.1"/>
    <property type="molecule type" value="Genomic_DNA"/>
</dbReference>
<dbReference type="GO" id="GO:0005840">
    <property type="term" value="C:ribosome"/>
    <property type="evidence" value="ECO:0007669"/>
    <property type="project" value="UniProtKB-KW"/>
</dbReference>
<evidence type="ECO:0000313" key="13">
    <source>
        <dbReference type="EMBL" id="TCD85432.1"/>
    </source>
</evidence>
<evidence type="ECO:0000313" key="49">
    <source>
        <dbReference type="Proteomes" id="UP000593918"/>
    </source>
</evidence>
<dbReference type="EMBL" id="BNHC01000001">
    <property type="protein sequence ID" value="GHM72005.1"/>
    <property type="molecule type" value="Genomic_DNA"/>
</dbReference>
<evidence type="ECO:0000313" key="46">
    <source>
        <dbReference type="Proteomes" id="UP000293475"/>
    </source>
</evidence>
<dbReference type="Proteomes" id="UP000315512">
    <property type="component" value="Unassembled WGS sequence"/>
</dbReference>
<evidence type="ECO:0000313" key="27">
    <source>
        <dbReference type="EMBL" id="TCF94897.1"/>
    </source>
</evidence>
<evidence type="ECO:0000313" key="12">
    <source>
        <dbReference type="EMBL" id="TCD83478.1"/>
    </source>
</evidence>
<dbReference type="EMBL" id="SHPM01000031">
    <property type="protein sequence ID" value="TCD73234.1"/>
    <property type="molecule type" value="Genomic_DNA"/>
</dbReference>
<dbReference type="EMBL" id="SHRX01000021">
    <property type="protein sequence ID" value="TCE97709.1"/>
    <property type="molecule type" value="Genomic_DNA"/>
</dbReference>
<dbReference type="EMBL" id="SHSD01000034">
    <property type="protein sequence ID" value="TCF09353.1"/>
    <property type="molecule type" value="Genomic_DNA"/>
</dbReference>
<dbReference type="Proteomes" id="UP000292260">
    <property type="component" value="Unassembled WGS sequence"/>
</dbReference>
<evidence type="ECO:0000313" key="41">
    <source>
        <dbReference type="Proteomes" id="UP000292751"/>
    </source>
</evidence>
<name>A0A087ATV0_BIFLL</name>
<evidence type="ECO:0000313" key="51">
    <source>
        <dbReference type="Proteomes" id="UP001221506"/>
    </source>
</evidence>
<dbReference type="Proteomes" id="UP000593918">
    <property type="component" value="Chromosome"/>
</dbReference>
<dbReference type="Proteomes" id="UP000291881">
    <property type="component" value="Unassembled WGS sequence"/>
</dbReference>
<dbReference type="Proteomes" id="UP000291226">
    <property type="component" value="Unassembled WGS sequence"/>
</dbReference>
<evidence type="ECO:0000313" key="36">
    <source>
        <dbReference type="Proteomes" id="UP000292241"/>
    </source>
</evidence>
<dbReference type="Proteomes" id="UP000291814">
    <property type="component" value="Unassembled WGS sequence"/>
</dbReference>
<keyword evidence="3 5" id="KW-0687">Ribonucleoprotein</keyword>
<evidence type="ECO:0000313" key="10">
    <source>
        <dbReference type="EMBL" id="TCD73234.1"/>
    </source>
</evidence>
<evidence type="ECO:0000256" key="7">
    <source>
        <dbReference type="SAM" id="MobiDB-lite"/>
    </source>
</evidence>
<reference evidence="9 49" key="6">
    <citation type="submission" date="2020-10" db="EMBL/GenBank/DDBJ databases">
        <title>Genome sequencing of Bifidobacterium longum subsp. longum KCTC 5915.</title>
        <authorList>
            <person name="Kim J."/>
        </authorList>
    </citation>
    <scope>NUCLEOTIDE SEQUENCE [LARGE SCALE GENOMIC DNA]</scope>
    <source>
        <strain evidence="9 49">KCTC 5915</strain>
    </source>
</reference>
<dbReference type="Proteomes" id="UP000293475">
    <property type="component" value="Unassembled WGS sequence"/>
</dbReference>
<reference evidence="8" key="7">
    <citation type="journal article" date="2021" name="Appl. Environ. Microbiol.">
        <title>Novel 3-O-alpha-d-Galactosyl-alpha-l-Arabinofuranosidase for the Assimilation of Gum Arabic Arabinogalactan Protein in Bifidobacterium longum subsp. longum.</title>
        <authorList>
            <person name="Sasaki Y."/>
            <person name="Horigome A."/>
            <person name="Odamaki T."/>
            <person name="Xiao J.Z."/>
            <person name="Ishiwata A."/>
            <person name="Ito Y."/>
            <person name="Kitahara K."/>
            <person name="Fujita K."/>
        </authorList>
    </citation>
    <scope>NUCLEOTIDE SEQUENCE</scope>
    <source>
        <strain evidence="8">MCC00316</strain>
    </source>
</reference>
<evidence type="ECO:0000313" key="23">
    <source>
        <dbReference type="EMBL" id="TCF63337.1"/>
    </source>
</evidence>
<dbReference type="EMBL" id="SHQU01000030">
    <property type="protein sequence ID" value="TCE40195.1"/>
    <property type="molecule type" value="Genomic_DNA"/>
</dbReference>
<dbReference type="OMA" id="DGSAMRH"/>
<evidence type="ECO:0000313" key="16">
    <source>
        <dbReference type="EMBL" id="TCE43773.1"/>
    </source>
</evidence>
<evidence type="ECO:0000313" key="19">
    <source>
        <dbReference type="EMBL" id="TCF09353.1"/>
    </source>
</evidence>
<evidence type="ECO:0000313" key="22">
    <source>
        <dbReference type="EMBL" id="TCF57780.1"/>
    </source>
</evidence>
<evidence type="ECO:0000313" key="15">
    <source>
        <dbReference type="EMBL" id="TCE40195.1"/>
    </source>
</evidence>
<organism evidence="8 50">
    <name type="scientific">Bifidobacterium longum subsp. longum</name>
    <dbReference type="NCBI Taxonomy" id="1679"/>
    <lineage>
        <taxon>Bacteria</taxon>
        <taxon>Bacillati</taxon>
        <taxon>Actinomycetota</taxon>
        <taxon>Actinomycetes</taxon>
        <taxon>Bifidobacteriales</taxon>
        <taxon>Bifidobacteriaceae</taxon>
        <taxon>Bifidobacterium</taxon>
    </lineage>
</organism>
<evidence type="ECO:0000313" key="14">
    <source>
        <dbReference type="EMBL" id="TCD97147.1"/>
    </source>
</evidence>
<dbReference type="Proteomes" id="UP000292787">
    <property type="component" value="Unassembled WGS sequence"/>
</dbReference>
<dbReference type="Proteomes" id="UP000293441">
    <property type="component" value="Unassembled WGS sequence"/>
</dbReference>
<dbReference type="PRINTS" id="PR00064">
    <property type="entry name" value="RIBOSOMALL35"/>
</dbReference>
<dbReference type="SMR" id="A0A087ATV0"/>
<evidence type="ECO:0000256" key="3">
    <source>
        <dbReference type="ARBA" id="ARBA00023274"/>
    </source>
</evidence>
<evidence type="ECO:0000313" key="33">
    <source>
        <dbReference type="Proteomes" id="UP000291713"/>
    </source>
</evidence>
<evidence type="ECO:0000313" key="39">
    <source>
        <dbReference type="Proteomes" id="UP000292692"/>
    </source>
</evidence>
<evidence type="ECO:0000313" key="9">
    <source>
        <dbReference type="EMBL" id="QOL54968.1"/>
    </source>
</evidence>
<dbReference type="GO" id="GO:1990904">
    <property type="term" value="C:ribonucleoprotein complex"/>
    <property type="evidence" value="ECO:0007669"/>
    <property type="project" value="UniProtKB-KW"/>
</dbReference>
<dbReference type="Proteomes" id="UP000291501">
    <property type="component" value="Unassembled WGS sequence"/>
</dbReference>
<dbReference type="EMBL" id="SHTC01000019">
    <property type="protein sequence ID" value="TCF57780.1"/>
    <property type="molecule type" value="Genomic_DNA"/>
</dbReference>
<dbReference type="Proteomes" id="UP000663812">
    <property type="component" value="Unassembled WGS sequence"/>
</dbReference>
<evidence type="ECO:0000313" key="40">
    <source>
        <dbReference type="Proteomes" id="UP000292729"/>
    </source>
</evidence>
<dbReference type="EMBL" id="SHPX01000027">
    <property type="protein sequence ID" value="TCD97147.1"/>
    <property type="molecule type" value="Genomic_DNA"/>
</dbReference>
<dbReference type="Proteomes" id="UP000294241">
    <property type="component" value="Unassembled WGS sequence"/>
</dbReference>
<proteinExistence type="inferred from homology"/>
<dbReference type="GeneID" id="69578457"/>
<dbReference type="EMBL" id="SHTF01000023">
    <property type="protein sequence ID" value="TCF63337.1"/>
    <property type="molecule type" value="Genomic_DNA"/>
</dbReference>
<dbReference type="EMBL" id="SHTI01000021">
    <property type="protein sequence ID" value="TCF69846.1"/>
    <property type="molecule type" value="Genomic_DNA"/>
</dbReference>
<dbReference type="EMBL" id="SHTN01000026">
    <property type="protein sequence ID" value="TCF82074.1"/>
    <property type="molecule type" value="Genomic_DNA"/>
</dbReference>
<evidence type="ECO:0000256" key="6">
    <source>
        <dbReference type="RuleBase" id="RU000568"/>
    </source>
</evidence>
<dbReference type="Proteomes" id="UP000292729">
    <property type="component" value="Unassembled WGS sequence"/>
</dbReference>
<dbReference type="HAMAP" id="MF_00514">
    <property type="entry name" value="Ribosomal_bL35"/>
    <property type="match status" value="1"/>
</dbReference>
<dbReference type="NCBIfam" id="TIGR00001">
    <property type="entry name" value="rpmI_bact"/>
    <property type="match status" value="1"/>
</dbReference>
<evidence type="ECO:0000313" key="32">
    <source>
        <dbReference type="Proteomes" id="UP000291501"/>
    </source>
</evidence>
<evidence type="ECO:0000256" key="1">
    <source>
        <dbReference type="ARBA" id="ARBA00006598"/>
    </source>
</evidence>
<dbReference type="Proteomes" id="UP000292692">
    <property type="component" value="Unassembled WGS sequence"/>
</dbReference>
<evidence type="ECO:0000313" key="38">
    <source>
        <dbReference type="Proteomes" id="UP000292478"/>
    </source>
</evidence>
<evidence type="ECO:0000313" key="44">
    <source>
        <dbReference type="Proteomes" id="UP000293319"/>
    </source>
</evidence>
<dbReference type="Proteomes" id="UP000829452">
    <property type="component" value="Chromosome"/>
</dbReference>
<dbReference type="Proteomes" id="UP000292478">
    <property type="component" value="Unassembled WGS sequence"/>
</dbReference>
<evidence type="ECO:0000313" key="24">
    <source>
        <dbReference type="EMBL" id="TCF69704.1"/>
    </source>
</evidence>
<dbReference type="EMBL" id="SHQV01000017">
    <property type="protein sequence ID" value="TCE43773.1"/>
    <property type="molecule type" value="Genomic_DNA"/>
</dbReference>
<dbReference type="Proteomes" id="UP000293137">
    <property type="component" value="Unassembled WGS sequence"/>
</dbReference>
<reference evidence="28" key="4">
    <citation type="submission" date="2019-04" db="EMBL/GenBank/DDBJ databases">
        <authorList>
            <person name="Kok C.R."/>
            <person name="Hutkins R."/>
        </authorList>
    </citation>
    <scope>NUCLEOTIDE SEQUENCE</scope>
    <source>
        <strain evidence="28">CR15</strain>
    </source>
</reference>
<evidence type="ECO:0000256" key="5">
    <source>
        <dbReference type="HAMAP-Rule" id="MF_00514"/>
    </source>
</evidence>
<evidence type="ECO:0000313" key="28">
    <source>
        <dbReference type="EMBL" id="TPH37330.1"/>
    </source>
</evidence>
<dbReference type="Proteomes" id="UP000293319">
    <property type="component" value="Unassembled WGS sequence"/>
</dbReference>
<feature type="region of interest" description="Disordered" evidence="7">
    <location>
        <begin position="1"/>
        <end position="64"/>
    </location>
</feature>
<gene>
    <name evidence="5 8" type="primary">rpmI</name>
    <name evidence="9" type="ORF">BL5915_09340</name>
    <name evidence="28" type="ORF">FCO76_01750</name>
    <name evidence="29" type="ORF">G8B11_04305</name>
    <name evidence="8" type="ORF">MCC00316_02950</name>
    <name evidence="10" type="ORF">MCC10002_1569</name>
    <name evidence="11" type="ORF">MCC10004_1230</name>
    <name evidence="12" type="ORF">MCC10008_1322</name>
    <name evidence="13" type="ORF">MCC10009_1261</name>
    <name evidence="14" type="ORF">MCC10015_1360</name>
    <name evidence="15" type="ORF">MCC10043_1405</name>
    <name evidence="16" type="ORF">MCC10044_1313</name>
    <name evidence="17" type="ORF">MCC10070_1339</name>
    <name evidence="18" type="ORF">MCC10076_1244</name>
    <name evidence="19" type="ORF">MCC10083_1327</name>
    <name evidence="20" type="ORF">MCC10100_1272</name>
    <name evidence="21" type="ORF">MCC10102_1317</name>
    <name evidence="22" type="ORF">MCC10113_1274</name>
    <name evidence="23" type="ORF">MCC10116_1528</name>
    <name evidence="24" type="ORF">MCC10118_1204</name>
    <name evidence="25" type="ORF">MCC10119_1226</name>
    <name evidence="27" type="ORF">MCC10120_1352</name>
    <name evidence="26" type="ORF">MCC10126_1392</name>
    <name evidence="30" type="ORF">PWA56_06935</name>
</gene>
<dbReference type="EMBL" id="SHPR01000032">
    <property type="protein sequence ID" value="TCD83478.1"/>
    <property type="molecule type" value="Genomic_DNA"/>
</dbReference>
<reference evidence="30 51" key="8">
    <citation type="submission" date="2023-02" db="EMBL/GenBank/DDBJ databases">
        <authorList>
            <person name="Pan L."/>
        </authorList>
    </citation>
    <scope>NUCLEOTIDE SEQUENCE [LARGE SCALE GENOMIC DNA]</scope>
    <source>
        <strain evidence="30 51">F2</strain>
    </source>
</reference>
<dbReference type="Proteomes" id="UP000292241">
    <property type="component" value="Unassembled WGS sequence"/>
</dbReference>
<reference evidence="10" key="3">
    <citation type="submission" date="2019-02" db="EMBL/GenBank/DDBJ databases">
        <authorList>
            <person name="Odamaki T."/>
        </authorList>
    </citation>
    <scope>NUCLEOTIDE SEQUENCE</scope>
    <source>
        <strain evidence="10">MCC10002</strain>
        <strain evidence="11">MCC10004</strain>
        <strain evidence="12">MCC10008</strain>
        <strain evidence="13">MCC10009</strain>
        <strain evidence="14">MCC10015</strain>
        <strain evidence="15">MCC10043</strain>
        <strain evidence="16">MCC10044</strain>
        <strain evidence="17">MCC10070</strain>
        <strain evidence="18">MCC10076</strain>
        <strain evidence="19">MCC10083</strain>
        <strain evidence="20">MCC10100</strain>
        <strain evidence="21">MCC10102</strain>
        <strain evidence="22">MCC10113</strain>
        <strain evidence="23">MCC10116</strain>
        <strain evidence="24">MCC10118</strain>
        <strain evidence="25">MCC10119</strain>
        <strain evidence="27">MCC10120</strain>
        <strain evidence="26">MCC10126</strain>
    </source>
</reference>
<dbReference type="AlphaFoldDB" id="A0A087ATV0"/>
<evidence type="ECO:0000313" key="42">
    <source>
        <dbReference type="Proteomes" id="UP000292787"/>
    </source>
</evidence>
<feature type="compositionally biased region" description="Polar residues" evidence="7">
    <location>
        <begin position="1"/>
        <end position="10"/>
    </location>
</feature>
<protein>
    <recommendedName>
        <fullName evidence="4 5">Large ribosomal subunit protein bL35</fullName>
    </recommendedName>
</protein>
<evidence type="ECO:0000313" key="8">
    <source>
        <dbReference type="EMBL" id="GHM72005.1"/>
    </source>
</evidence>
<evidence type="ECO:0000313" key="17">
    <source>
        <dbReference type="EMBL" id="TCE85150.1"/>
    </source>
</evidence>
<dbReference type="Proteomes" id="UP000291713">
    <property type="component" value="Unassembled WGS sequence"/>
</dbReference>
<comment type="similarity">
    <text evidence="1 5 6">Belongs to the bacterial ribosomal protein bL35 family.</text>
</comment>
<dbReference type="SUPFAM" id="SSF143034">
    <property type="entry name" value="L35p-like"/>
    <property type="match status" value="1"/>
</dbReference>
<dbReference type="Proteomes" id="UP000292751">
    <property type="component" value="Unassembled WGS sequence"/>
</dbReference>
<dbReference type="GO" id="GO:0006412">
    <property type="term" value="P:translation"/>
    <property type="evidence" value="ECO:0007669"/>
    <property type="project" value="UniProtKB-UniRule"/>
</dbReference>
<dbReference type="EMBL" id="SHTH01000010">
    <property type="protein sequence ID" value="TCF69704.1"/>
    <property type="molecule type" value="Genomic_DNA"/>
</dbReference>
<dbReference type="Proteomes" id="UP001221506">
    <property type="component" value="Chromosome"/>
</dbReference>
<dbReference type="Gene3D" id="4.10.410.60">
    <property type="match status" value="1"/>
</dbReference>
<dbReference type="InterPro" id="IPR021137">
    <property type="entry name" value="Ribosomal_bL35-like"/>
</dbReference>
<dbReference type="Pfam" id="PF01632">
    <property type="entry name" value="Ribosomal_L35p"/>
    <property type="match status" value="1"/>
</dbReference>
<dbReference type="EMBL" id="CP062943">
    <property type="protein sequence ID" value="QOL54968.1"/>
    <property type="molecule type" value="Genomic_DNA"/>
</dbReference>
<keyword evidence="2 5" id="KW-0689">Ribosomal protein</keyword>
<sequence length="64" mass="7116">MPKMKTNSAASKRAKITGTGKVKHVGSAMRHNLEHKSARKRRELSADDVLRGGQAKKLHQLLQK</sequence>
<evidence type="ECO:0000313" key="43">
    <source>
        <dbReference type="Proteomes" id="UP000293137"/>
    </source>
</evidence>
<evidence type="ECO:0000313" key="26">
    <source>
        <dbReference type="EMBL" id="TCF82074.1"/>
    </source>
</evidence>
<dbReference type="InterPro" id="IPR001706">
    <property type="entry name" value="Ribosomal_bL35"/>
</dbReference>
<dbReference type="EMBL" id="SHST01000026">
    <property type="protein sequence ID" value="TCF39088.1"/>
    <property type="molecule type" value="Genomic_DNA"/>
</dbReference>
<dbReference type="EMBL" id="CP049772">
    <property type="protein sequence ID" value="UNL81609.1"/>
    <property type="molecule type" value="Genomic_DNA"/>
</dbReference>
<dbReference type="GO" id="GO:0003735">
    <property type="term" value="F:structural constituent of ribosome"/>
    <property type="evidence" value="ECO:0007669"/>
    <property type="project" value="InterPro"/>
</dbReference>
<dbReference type="Proteomes" id="UP000293701">
    <property type="component" value="Unassembled WGS sequence"/>
</dbReference>
<evidence type="ECO:0000313" key="30">
    <source>
        <dbReference type="EMBL" id="WDY39639.1"/>
    </source>
</evidence>
<evidence type="ECO:0000313" key="45">
    <source>
        <dbReference type="Proteomes" id="UP000293441"/>
    </source>
</evidence>